<dbReference type="EMBL" id="JBHSMF010000006">
    <property type="protein sequence ID" value="MFC5497412.1"/>
    <property type="molecule type" value="Genomic_DNA"/>
</dbReference>
<dbReference type="GO" id="GO:0016301">
    <property type="term" value="F:kinase activity"/>
    <property type="evidence" value="ECO:0007669"/>
    <property type="project" value="UniProtKB-KW"/>
</dbReference>
<gene>
    <name evidence="6" type="ORF">ACFPOE_07695</name>
</gene>
<dbReference type="EC" id="2.7.1.-" evidence="6"/>
<dbReference type="SUPFAM" id="SSF111331">
    <property type="entry name" value="NAD kinase/diacylglycerol kinase-like"/>
    <property type="match status" value="1"/>
</dbReference>
<sequence>MADRIPVIVNATAGNGSNPAWADGLQENFAAAGLQVDLKVMQQGSEIAPAVAAAVKQGARLVVAGGGDGTVSAVAAGLAGTGVALGVLPMGTLNHFAKDLGIPLEQQPAIAVIAAGRQLEVDVGEVNGRVFINNSSLGLYPDIVRDREQRQRRLGQSKWRALLEASITAARRYPVLTVQVEVDGQTLTRRTPFVFIGNNQYTMEGFEIGERSALNCGELSLYLTHRMGRFGLLRLAVMALLHRLDQARDFDMLTARDFMVKTGHRRLRVATDGEVTVMEAPLRYRIRPAALRVMVPAPQEQAP</sequence>
<evidence type="ECO:0000256" key="4">
    <source>
        <dbReference type="ARBA" id="ARBA00022840"/>
    </source>
</evidence>
<proteinExistence type="predicted"/>
<evidence type="ECO:0000256" key="2">
    <source>
        <dbReference type="ARBA" id="ARBA00022741"/>
    </source>
</evidence>
<organism evidence="6 7">
    <name type="scientific">Caenimonas terrae</name>
    <dbReference type="NCBI Taxonomy" id="696074"/>
    <lineage>
        <taxon>Bacteria</taxon>
        <taxon>Pseudomonadati</taxon>
        <taxon>Pseudomonadota</taxon>
        <taxon>Betaproteobacteria</taxon>
        <taxon>Burkholderiales</taxon>
        <taxon>Comamonadaceae</taxon>
        <taxon>Caenimonas</taxon>
    </lineage>
</organism>
<keyword evidence="1 6" id="KW-0808">Transferase</keyword>
<evidence type="ECO:0000313" key="6">
    <source>
        <dbReference type="EMBL" id="MFC5497412.1"/>
    </source>
</evidence>
<keyword evidence="4" id="KW-0067">ATP-binding</keyword>
<evidence type="ECO:0000256" key="3">
    <source>
        <dbReference type="ARBA" id="ARBA00022777"/>
    </source>
</evidence>
<dbReference type="Pfam" id="PF00781">
    <property type="entry name" value="DAGK_cat"/>
    <property type="match status" value="1"/>
</dbReference>
<comment type="caution">
    <text evidence="6">The sequence shown here is derived from an EMBL/GenBank/DDBJ whole genome shotgun (WGS) entry which is preliminary data.</text>
</comment>
<dbReference type="Gene3D" id="2.60.200.40">
    <property type="match status" value="1"/>
</dbReference>
<dbReference type="InterPro" id="IPR017438">
    <property type="entry name" value="ATP-NAD_kinase_N"/>
</dbReference>
<protein>
    <submittedName>
        <fullName evidence="6">Diacylglycerol/lipid kinase family protein</fullName>
        <ecNumber evidence="6">2.7.1.-</ecNumber>
    </submittedName>
</protein>
<accession>A0ABW0NBP4</accession>
<evidence type="ECO:0000256" key="1">
    <source>
        <dbReference type="ARBA" id="ARBA00022679"/>
    </source>
</evidence>
<dbReference type="Pfam" id="PF19279">
    <property type="entry name" value="YegS_C"/>
    <property type="match status" value="1"/>
</dbReference>
<reference evidence="7" key="1">
    <citation type="journal article" date="2019" name="Int. J. Syst. Evol. Microbiol.">
        <title>The Global Catalogue of Microorganisms (GCM) 10K type strain sequencing project: providing services to taxonomists for standard genome sequencing and annotation.</title>
        <authorList>
            <consortium name="The Broad Institute Genomics Platform"/>
            <consortium name="The Broad Institute Genome Sequencing Center for Infectious Disease"/>
            <person name="Wu L."/>
            <person name="Ma J."/>
        </authorList>
    </citation>
    <scope>NUCLEOTIDE SEQUENCE [LARGE SCALE GENOMIC DNA]</scope>
    <source>
        <strain evidence="7">CCUG 57401</strain>
    </source>
</reference>
<name>A0ABW0NBP4_9BURK</name>
<dbReference type="InterPro" id="IPR045540">
    <property type="entry name" value="YegS/DAGK_C"/>
</dbReference>
<evidence type="ECO:0000259" key="5">
    <source>
        <dbReference type="PROSITE" id="PS50146"/>
    </source>
</evidence>
<dbReference type="SMART" id="SM00046">
    <property type="entry name" value="DAGKc"/>
    <property type="match status" value="1"/>
</dbReference>
<dbReference type="PANTHER" id="PTHR12358">
    <property type="entry name" value="SPHINGOSINE KINASE"/>
    <property type="match status" value="1"/>
</dbReference>
<keyword evidence="7" id="KW-1185">Reference proteome</keyword>
<dbReference type="PROSITE" id="PS50146">
    <property type="entry name" value="DAGK"/>
    <property type="match status" value="1"/>
</dbReference>
<dbReference type="Proteomes" id="UP001596037">
    <property type="component" value="Unassembled WGS sequence"/>
</dbReference>
<dbReference type="Gene3D" id="3.40.50.10330">
    <property type="entry name" value="Probable inorganic polyphosphate/atp-NAD kinase, domain 1"/>
    <property type="match status" value="1"/>
</dbReference>
<evidence type="ECO:0000313" key="7">
    <source>
        <dbReference type="Proteomes" id="UP001596037"/>
    </source>
</evidence>
<feature type="domain" description="DAGKc" evidence="5">
    <location>
        <begin position="1"/>
        <end position="130"/>
    </location>
</feature>
<dbReference type="InterPro" id="IPR001206">
    <property type="entry name" value="Diacylglycerol_kinase_cat_dom"/>
</dbReference>
<keyword evidence="2" id="KW-0547">Nucleotide-binding</keyword>
<keyword evidence="3 6" id="KW-0418">Kinase</keyword>
<dbReference type="InterPro" id="IPR050187">
    <property type="entry name" value="Lipid_Phosphate_FormReg"/>
</dbReference>
<dbReference type="RefSeq" id="WP_376849471.1">
    <property type="nucleotide sequence ID" value="NZ_JBHSMF010000006.1"/>
</dbReference>
<dbReference type="InterPro" id="IPR016064">
    <property type="entry name" value="NAD/diacylglycerol_kinase_sf"/>
</dbReference>
<dbReference type="PANTHER" id="PTHR12358:SF54">
    <property type="entry name" value="SPHINGOSINE KINASE RELATED PROTEIN"/>
    <property type="match status" value="1"/>
</dbReference>